<protein>
    <submittedName>
        <fullName evidence="1">Uncharacterized protein</fullName>
    </submittedName>
</protein>
<sequence>MRKLHSLAILLLLAGVIGWYGVQATKVLREGETVTVAADGRPIEEYYDHQSNCEAVRRIGEISGVNAAAVLNRGKDILVGITADETSPAELEALAAAIINEEFGADSTIAMAVGGGDASDVMELSYYLQQGLSATATDRRFDRLFRKVQQKQAAE</sequence>
<evidence type="ECO:0000313" key="1">
    <source>
        <dbReference type="EMBL" id="QGT50986.1"/>
    </source>
</evidence>
<reference evidence="1" key="1">
    <citation type="journal article" date="2020" name="J. ISSAAS">
        <title>Lactobacilli and other gastrointestinal microbiota of Peromyscus leucopus, reservoir host for agents of Lyme disease and other zoonoses in North America.</title>
        <authorList>
            <person name="Milovic A."/>
            <person name="Bassam K."/>
            <person name="Shao H."/>
            <person name="Chatzistamou I."/>
            <person name="Tufts D.M."/>
            <person name="Diuk-Wasser M."/>
            <person name="Barbour A.G."/>
        </authorList>
    </citation>
    <scope>NUCLEOTIDE SEQUENCE</scope>
    <source>
        <strain evidence="1">LL40</strain>
    </source>
</reference>
<proteinExistence type="predicted"/>
<gene>
    <name evidence="1" type="ORF">Firmicute1046_0620</name>
</gene>
<dbReference type="EMBL" id="MN577573">
    <property type="protein sequence ID" value="QGT50986.1"/>
    <property type="molecule type" value="Genomic_DNA"/>
</dbReference>
<organism evidence="1">
    <name type="scientific">uncultured Bacillota bacterium</name>
    <dbReference type="NCBI Taxonomy" id="344338"/>
    <lineage>
        <taxon>Bacteria</taxon>
        <taxon>Bacillati</taxon>
        <taxon>Bacillota</taxon>
        <taxon>environmental samples</taxon>
    </lineage>
</organism>
<name>A0A650EMZ3_9FIRM</name>
<accession>A0A650EMZ3</accession>
<dbReference type="AlphaFoldDB" id="A0A650EMZ3"/>